<dbReference type="Pfam" id="PF04073">
    <property type="entry name" value="tRNA_edit"/>
    <property type="match status" value="1"/>
</dbReference>
<accession>A0A1F6TQY3</accession>
<dbReference type="CDD" id="cd04332">
    <property type="entry name" value="YbaK_like"/>
    <property type="match status" value="1"/>
</dbReference>
<protein>
    <submittedName>
        <fullName evidence="2">Deacylase</fullName>
    </submittedName>
</protein>
<proteinExistence type="predicted"/>
<organism evidence="2 3">
    <name type="scientific">Candidatus Muproteobacteria bacterium RIFCSPHIGHO2_01_FULL_65_16</name>
    <dbReference type="NCBI Taxonomy" id="1817764"/>
    <lineage>
        <taxon>Bacteria</taxon>
        <taxon>Pseudomonadati</taxon>
        <taxon>Pseudomonadota</taxon>
        <taxon>Candidatus Muproteobacteria</taxon>
    </lineage>
</organism>
<dbReference type="InterPro" id="IPR007214">
    <property type="entry name" value="YbaK/aa-tRNA-synth-assoc-dom"/>
</dbReference>
<dbReference type="SUPFAM" id="SSF55826">
    <property type="entry name" value="YbaK/ProRS associated domain"/>
    <property type="match status" value="1"/>
</dbReference>
<dbReference type="Gene3D" id="3.90.960.10">
    <property type="entry name" value="YbaK/aminoacyl-tRNA synthetase-associated domain"/>
    <property type="match status" value="1"/>
</dbReference>
<evidence type="ECO:0000313" key="3">
    <source>
        <dbReference type="Proteomes" id="UP000179360"/>
    </source>
</evidence>
<dbReference type="Proteomes" id="UP000179360">
    <property type="component" value="Unassembled WGS sequence"/>
</dbReference>
<dbReference type="GO" id="GO:0002161">
    <property type="term" value="F:aminoacyl-tRNA deacylase activity"/>
    <property type="evidence" value="ECO:0007669"/>
    <property type="project" value="InterPro"/>
</dbReference>
<evidence type="ECO:0000259" key="1">
    <source>
        <dbReference type="Pfam" id="PF04073"/>
    </source>
</evidence>
<dbReference type="InterPro" id="IPR036754">
    <property type="entry name" value="YbaK/aa-tRNA-synt-asso_dom_sf"/>
</dbReference>
<gene>
    <name evidence="2" type="ORF">A2637_04155</name>
</gene>
<name>A0A1F6TQY3_9PROT</name>
<dbReference type="AlphaFoldDB" id="A0A1F6TQY3"/>
<reference evidence="2 3" key="1">
    <citation type="journal article" date="2016" name="Nat. Commun.">
        <title>Thousands of microbial genomes shed light on interconnected biogeochemical processes in an aquifer system.</title>
        <authorList>
            <person name="Anantharaman K."/>
            <person name="Brown C.T."/>
            <person name="Hug L.A."/>
            <person name="Sharon I."/>
            <person name="Castelle C.J."/>
            <person name="Probst A.J."/>
            <person name="Thomas B.C."/>
            <person name="Singh A."/>
            <person name="Wilkins M.J."/>
            <person name="Karaoz U."/>
            <person name="Brodie E.L."/>
            <person name="Williams K.H."/>
            <person name="Hubbard S.S."/>
            <person name="Banfield J.F."/>
        </authorList>
    </citation>
    <scope>NUCLEOTIDE SEQUENCE [LARGE SCALE GENOMIC DNA]</scope>
</reference>
<feature type="domain" description="YbaK/aminoacyl-tRNA synthetase-associated" evidence="1">
    <location>
        <begin position="23"/>
        <end position="140"/>
    </location>
</feature>
<evidence type="ECO:0000313" key="2">
    <source>
        <dbReference type="EMBL" id="OGI47544.1"/>
    </source>
</evidence>
<dbReference type="STRING" id="1817764.A2637_04155"/>
<sequence>MAIANTILSYLNEREIPYSVVPHPRTLSTRQTADAAHIPPERVAKAVVLADRRGYLMAVIPGDRHVSIETLSQRLGRNLALALENRIAPVFKDCDLGAIPPIGPAYGMETVLDDSLVGQPEIYFEAGDHEELIRIDGDRFVSLLREARHGQFSH</sequence>
<dbReference type="EMBL" id="MFSY01000016">
    <property type="protein sequence ID" value="OGI47544.1"/>
    <property type="molecule type" value="Genomic_DNA"/>
</dbReference>
<comment type="caution">
    <text evidence="2">The sequence shown here is derived from an EMBL/GenBank/DDBJ whole genome shotgun (WGS) entry which is preliminary data.</text>
</comment>